<evidence type="ECO:0000313" key="1">
    <source>
        <dbReference type="EMBL" id="MCD2424141.1"/>
    </source>
</evidence>
<reference evidence="1 2" key="1">
    <citation type="submission" date="2021-11" db="EMBL/GenBank/DDBJ databases">
        <title>Genomic of Niabella pedocola.</title>
        <authorList>
            <person name="Wu T."/>
        </authorList>
    </citation>
    <scope>NUCLEOTIDE SEQUENCE [LARGE SCALE GENOMIC DNA]</scope>
    <source>
        <strain evidence="1 2">JCM 31011</strain>
    </source>
</reference>
<sequence>MCNFKTLYYASDGYLIMCNDCQHFQLAFQTTLLTMTAQDLHVFHTLVKENREYNQFDTSPERKTIYIPTPLEGYGMILNHKELDALFQLLETAEVNFKAESLLELFKTA</sequence>
<keyword evidence="2" id="KW-1185">Reference proteome</keyword>
<accession>A0ABS8PSS8</accession>
<protein>
    <submittedName>
        <fullName evidence="1">Uncharacterized protein</fullName>
    </submittedName>
</protein>
<dbReference type="RefSeq" id="WP_231005395.1">
    <property type="nucleotide sequence ID" value="NZ_JAJNEC010000005.1"/>
</dbReference>
<evidence type="ECO:0000313" key="2">
    <source>
        <dbReference type="Proteomes" id="UP001199816"/>
    </source>
</evidence>
<comment type="caution">
    <text evidence="1">The sequence shown here is derived from an EMBL/GenBank/DDBJ whole genome shotgun (WGS) entry which is preliminary data.</text>
</comment>
<proteinExistence type="predicted"/>
<name>A0ABS8PSS8_9BACT</name>
<organism evidence="1 2">
    <name type="scientific">Niabella pedocola</name>
    <dbReference type="NCBI Taxonomy" id="1752077"/>
    <lineage>
        <taxon>Bacteria</taxon>
        <taxon>Pseudomonadati</taxon>
        <taxon>Bacteroidota</taxon>
        <taxon>Chitinophagia</taxon>
        <taxon>Chitinophagales</taxon>
        <taxon>Chitinophagaceae</taxon>
        <taxon>Niabella</taxon>
    </lineage>
</organism>
<dbReference type="EMBL" id="JAJNEC010000005">
    <property type="protein sequence ID" value="MCD2424141.1"/>
    <property type="molecule type" value="Genomic_DNA"/>
</dbReference>
<dbReference type="Pfam" id="PF20391">
    <property type="entry name" value="DUF6686"/>
    <property type="match status" value="1"/>
</dbReference>
<dbReference type="InterPro" id="IPR046508">
    <property type="entry name" value="DUF6686"/>
</dbReference>
<dbReference type="Proteomes" id="UP001199816">
    <property type="component" value="Unassembled WGS sequence"/>
</dbReference>
<gene>
    <name evidence="1" type="ORF">LQ567_15280</name>
</gene>